<dbReference type="GO" id="GO:0003677">
    <property type="term" value="F:DNA binding"/>
    <property type="evidence" value="ECO:0007669"/>
    <property type="project" value="UniProtKB-KW"/>
</dbReference>
<evidence type="ECO:0000256" key="5">
    <source>
        <dbReference type="ARBA" id="ARBA00046337"/>
    </source>
</evidence>
<gene>
    <name evidence="9" type="ORF">HXA33_16225</name>
</gene>
<evidence type="ECO:0000256" key="4">
    <source>
        <dbReference type="ARBA" id="ARBA00023163"/>
    </source>
</evidence>
<dbReference type="EMBL" id="JABXYM010000001">
    <property type="protein sequence ID" value="MCR6098087.1"/>
    <property type="molecule type" value="Genomic_DNA"/>
</dbReference>
<evidence type="ECO:0000256" key="7">
    <source>
        <dbReference type="ARBA" id="ARBA00047207"/>
    </source>
</evidence>
<keyword evidence="10" id="KW-1185">Reference proteome</keyword>
<sequence length="137" mass="15857">MKEATQLNEKWTDIYYALHYPHNDKITHQAVRILQHIQKSSHSGIKDIACYLALSHNTASEHVKRLIDKGYIIKTKATEDERKVILQLTTRGENILHTNSCLDEEKLAEIFQSLTPDEKHMILKAFSLLSERAKQCM</sequence>
<proteinExistence type="inferred from homology"/>
<reference evidence="9" key="1">
    <citation type="submission" date="2020-06" db="EMBL/GenBank/DDBJ databases">
        <title>Insight into the genomes of haloalkaliphilic bacilli from Kenyan soda lakes.</title>
        <authorList>
            <person name="Mwirichia R."/>
            <person name="Villamizar G.C."/>
            <person name="Poehlein A."/>
            <person name="Mugweru J."/>
            <person name="Kipnyargis A."/>
            <person name="Kiplimo D."/>
            <person name="Orwa P."/>
            <person name="Daniel R."/>
        </authorList>
    </citation>
    <scope>NUCLEOTIDE SEQUENCE</scope>
    <source>
        <strain evidence="9">B1096_S55</strain>
    </source>
</reference>
<organism evidence="9 10">
    <name type="scientific">Salipaludibacillus agaradhaerens</name>
    <name type="common">Bacillus agaradhaerens</name>
    <dbReference type="NCBI Taxonomy" id="76935"/>
    <lineage>
        <taxon>Bacteria</taxon>
        <taxon>Bacillati</taxon>
        <taxon>Bacillota</taxon>
        <taxon>Bacilli</taxon>
        <taxon>Bacillales</taxon>
        <taxon>Bacillaceae</taxon>
    </lineage>
</organism>
<dbReference type="PANTHER" id="PTHR42756">
    <property type="entry name" value="TRANSCRIPTIONAL REGULATOR, MARR"/>
    <property type="match status" value="1"/>
</dbReference>
<comment type="subcellular location">
    <subcellularLocation>
        <location evidence="1">Cytoplasm</location>
    </subcellularLocation>
</comment>
<dbReference type="InterPro" id="IPR036388">
    <property type="entry name" value="WH-like_DNA-bd_sf"/>
</dbReference>
<keyword evidence="4" id="KW-0804">Transcription</keyword>
<evidence type="ECO:0000256" key="6">
    <source>
        <dbReference type="ARBA" id="ARBA00047188"/>
    </source>
</evidence>
<accession>A0A9Q4G0I2</accession>
<dbReference type="InterPro" id="IPR055166">
    <property type="entry name" value="Transc_reg_Sar_Rot_HTH"/>
</dbReference>
<dbReference type="SUPFAM" id="SSF46785">
    <property type="entry name" value="Winged helix' DNA-binding domain"/>
    <property type="match status" value="1"/>
</dbReference>
<keyword evidence="2" id="KW-0805">Transcription regulation</keyword>
<dbReference type="PROSITE" id="PS50995">
    <property type="entry name" value="HTH_MARR_2"/>
    <property type="match status" value="1"/>
</dbReference>
<dbReference type="InterPro" id="IPR036390">
    <property type="entry name" value="WH_DNA-bd_sf"/>
</dbReference>
<dbReference type="Gene3D" id="1.10.10.10">
    <property type="entry name" value="Winged helix-like DNA-binding domain superfamily/Winged helix DNA-binding domain"/>
    <property type="match status" value="1"/>
</dbReference>
<name>A0A9Q4G0I2_SALAG</name>
<dbReference type="CDD" id="cd00090">
    <property type="entry name" value="HTH_ARSR"/>
    <property type="match status" value="1"/>
</dbReference>
<evidence type="ECO:0000259" key="8">
    <source>
        <dbReference type="PROSITE" id="PS50995"/>
    </source>
</evidence>
<dbReference type="PRINTS" id="PR00598">
    <property type="entry name" value="HTHMARR"/>
</dbReference>
<dbReference type="PANTHER" id="PTHR42756:SF1">
    <property type="entry name" value="TRANSCRIPTIONAL REPRESSOR OF EMRAB OPERON"/>
    <property type="match status" value="1"/>
</dbReference>
<dbReference type="Proteomes" id="UP001057753">
    <property type="component" value="Unassembled WGS sequence"/>
</dbReference>
<evidence type="ECO:0000313" key="9">
    <source>
        <dbReference type="EMBL" id="MCR6098087.1"/>
    </source>
</evidence>
<protein>
    <recommendedName>
        <fullName evidence="6">HTH-type transcriptional regulator SarZ</fullName>
    </recommendedName>
    <alternativeName>
        <fullName evidence="7">Staphylococcal accessory regulator Z</fullName>
    </alternativeName>
</protein>
<evidence type="ECO:0000256" key="2">
    <source>
        <dbReference type="ARBA" id="ARBA00023015"/>
    </source>
</evidence>
<comment type="similarity">
    <text evidence="5">Belongs to the SarZ family.</text>
</comment>
<evidence type="ECO:0000256" key="3">
    <source>
        <dbReference type="ARBA" id="ARBA00023125"/>
    </source>
</evidence>
<dbReference type="GO" id="GO:0005737">
    <property type="term" value="C:cytoplasm"/>
    <property type="evidence" value="ECO:0007669"/>
    <property type="project" value="UniProtKB-SubCell"/>
</dbReference>
<comment type="caution">
    <text evidence="9">The sequence shown here is derived from an EMBL/GenBank/DDBJ whole genome shotgun (WGS) entry which is preliminary data.</text>
</comment>
<evidence type="ECO:0000256" key="1">
    <source>
        <dbReference type="ARBA" id="ARBA00004496"/>
    </source>
</evidence>
<evidence type="ECO:0000313" key="10">
    <source>
        <dbReference type="Proteomes" id="UP001057753"/>
    </source>
</evidence>
<dbReference type="RefSeq" id="WP_078578295.1">
    <property type="nucleotide sequence ID" value="NZ_JABXYM010000001.1"/>
</dbReference>
<dbReference type="InterPro" id="IPR000835">
    <property type="entry name" value="HTH_MarR-typ"/>
</dbReference>
<dbReference type="GO" id="GO:0003700">
    <property type="term" value="F:DNA-binding transcription factor activity"/>
    <property type="evidence" value="ECO:0007669"/>
    <property type="project" value="InterPro"/>
</dbReference>
<dbReference type="AlphaFoldDB" id="A0A9Q4G0I2"/>
<feature type="domain" description="HTH marR-type" evidence="8">
    <location>
        <begin position="1"/>
        <end position="131"/>
    </location>
</feature>
<keyword evidence="3" id="KW-0238">DNA-binding</keyword>
<dbReference type="OrthoDB" id="2376601at2"/>
<dbReference type="InterPro" id="IPR011991">
    <property type="entry name" value="ArsR-like_HTH"/>
</dbReference>
<dbReference type="Pfam" id="PF22381">
    <property type="entry name" value="Staph_reg_Sar_Rot"/>
    <property type="match status" value="1"/>
</dbReference>
<dbReference type="SMART" id="SM00347">
    <property type="entry name" value="HTH_MARR"/>
    <property type="match status" value="1"/>
</dbReference>